<comment type="function">
    <text evidence="3">Catalyzes the formation of 4-diphosphocytidyl-2-C-methyl-D-erythritol from CTP and 2-C-methyl-D-erythritol 4-phosphate (MEP).</text>
</comment>
<dbReference type="NCBIfam" id="NF001186">
    <property type="entry name" value="PRK00155.2-3"/>
    <property type="match status" value="1"/>
</dbReference>
<feature type="site" description="Transition state stabilizer" evidence="3">
    <location>
        <position position="40"/>
    </location>
</feature>
<dbReference type="PANTHER" id="PTHR32125:SF4">
    <property type="entry name" value="2-C-METHYL-D-ERYTHRITOL 4-PHOSPHATE CYTIDYLYLTRANSFERASE, CHLOROPLASTIC"/>
    <property type="match status" value="1"/>
</dbReference>
<dbReference type="InterPro" id="IPR029044">
    <property type="entry name" value="Nucleotide-diphossugar_trans"/>
</dbReference>
<dbReference type="HAMAP" id="MF_00108">
    <property type="entry name" value="IspD"/>
    <property type="match status" value="1"/>
</dbReference>
<comment type="pathway">
    <text evidence="3">Isoprenoid biosynthesis; isopentenyl diphosphate biosynthesis via DXP pathway; isopentenyl diphosphate from 1-deoxy-D-xylulose 5-phosphate: step 2/6.</text>
</comment>
<dbReference type="EC" id="2.7.7.60" evidence="3"/>
<dbReference type="InterPro" id="IPR050088">
    <property type="entry name" value="IspD/TarI_cytidylyltransf_bact"/>
</dbReference>
<feature type="site" description="Positions MEP for the nucleophilic attack" evidence="3">
    <location>
        <position position="225"/>
    </location>
</feature>
<accession>A0A2P8E634</accession>
<dbReference type="Gene3D" id="3.90.550.10">
    <property type="entry name" value="Spore Coat Polysaccharide Biosynthesis Protein SpsA, Chain A"/>
    <property type="match status" value="1"/>
</dbReference>
<comment type="caution">
    <text evidence="4">The sequence shown here is derived from an EMBL/GenBank/DDBJ whole genome shotgun (WGS) entry which is preliminary data.</text>
</comment>
<protein>
    <recommendedName>
        <fullName evidence="3">2-C-methyl-D-erythritol 4-phosphate cytidylyltransferase</fullName>
        <ecNumber evidence="3">2.7.7.60</ecNumber>
    </recommendedName>
    <alternativeName>
        <fullName evidence="3">4-diphosphocytidyl-2C-methyl-D-erythritol synthase</fullName>
    </alternativeName>
    <alternativeName>
        <fullName evidence="3">MEP cytidylyltransferase</fullName>
        <shortName evidence="3">MCT</shortName>
    </alternativeName>
</protein>
<evidence type="ECO:0000256" key="3">
    <source>
        <dbReference type="HAMAP-Rule" id="MF_00108"/>
    </source>
</evidence>
<dbReference type="PANTHER" id="PTHR32125">
    <property type="entry name" value="2-C-METHYL-D-ERYTHRITOL 4-PHOSPHATE CYTIDYLYLTRANSFERASE, CHLOROPLASTIC"/>
    <property type="match status" value="1"/>
</dbReference>
<comment type="similarity">
    <text evidence="3">Belongs to the IspD/TarI cytidylyltransferase family. IspD subfamily.</text>
</comment>
<gene>
    <name evidence="3" type="primary">ispD</name>
    <name evidence="4" type="ORF">CLV48_10472</name>
</gene>
<keyword evidence="5" id="KW-1185">Reference proteome</keyword>
<keyword evidence="2 3" id="KW-0548">Nucleotidyltransferase</keyword>
<organism evidence="4 5">
    <name type="scientific">Cecembia rubra</name>
    <dbReference type="NCBI Taxonomy" id="1485585"/>
    <lineage>
        <taxon>Bacteria</taxon>
        <taxon>Pseudomonadati</taxon>
        <taxon>Bacteroidota</taxon>
        <taxon>Cytophagia</taxon>
        <taxon>Cytophagales</taxon>
        <taxon>Cyclobacteriaceae</taxon>
        <taxon>Cecembia</taxon>
    </lineage>
</organism>
<name>A0A2P8E634_9BACT</name>
<dbReference type="InterPro" id="IPR001228">
    <property type="entry name" value="IspD"/>
</dbReference>
<proteinExistence type="inferred from homology"/>
<comment type="catalytic activity">
    <reaction evidence="3">
        <text>2-C-methyl-D-erythritol 4-phosphate + CTP + H(+) = 4-CDP-2-C-methyl-D-erythritol + diphosphate</text>
        <dbReference type="Rhea" id="RHEA:13429"/>
        <dbReference type="ChEBI" id="CHEBI:15378"/>
        <dbReference type="ChEBI" id="CHEBI:33019"/>
        <dbReference type="ChEBI" id="CHEBI:37563"/>
        <dbReference type="ChEBI" id="CHEBI:57823"/>
        <dbReference type="ChEBI" id="CHEBI:58262"/>
        <dbReference type="EC" id="2.7.7.60"/>
    </reaction>
</comment>
<dbReference type="NCBIfam" id="TIGR00453">
    <property type="entry name" value="ispD"/>
    <property type="match status" value="1"/>
</dbReference>
<reference evidence="4 5" key="1">
    <citation type="submission" date="2018-03" db="EMBL/GenBank/DDBJ databases">
        <title>Genomic Encyclopedia of Archaeal and Bacterial Type Strains, Phase II (KMG-II): from individual species to whole genera.</title>
        <authorList>
            <person name="Goeker M."/>
        </authorList>
    </citation>
    <scope>NUCLEOTIDE SEQUENCE [LARGE SCALE GENOMIC DNA]</scope>
    <source>
        <strain evidence="4 5">DSM 28057</strain>
    </source>
</reference>
<evidence type="ECO:0000313" key="4">
    <source>
        <dbReference type="EMBL" id="PSL04898.1"/>
    </source>
</evidence>
<dbReference type="InterPro" id="IPR034683">
    <property type="entry name" value="IspD/TarI"/>
</dbReference>
<dbReference type="SUPFAM" id="SSF53448">
    <property type="entry name" value="Nucleotide-diphospho-sugar transferases"/>
    <property type="match status" value="1"/>
</dbReference>
<evidence type="ECO:0000313" key="5">
    <source>
        <dbReference type="Proteomes" id="UP000240708"/>
    </source>
</evidence>
<sequence>MKYACRTLLIFLWEFYGIMKKFALIVAGGNGTRMGAPISKQYLPIGRRPVLMHTLEKFHNTDPMIDLTLVIPEGDFVFWGKLCEEHAFSVPHHLVSGGRSRFQSVKNGLNSISDSQGIVAIHDGVRPFVSREVILESFLEAEKKGSAITVIPLKDSIRKLTDDGKSVFKERQYYRLVQTPQTFDLSKIKKAFEVQELAQFTDDATVYEHQGWQVHLISGNLENIKITTPEDLEYADFLIGKKSN</sequence>
<dbReference type="Proteomes" id="UP000240708">
    <property type="component" value="Unassembled WGS sequence"/>
</dbReference>
<dbReference type="GO" id="GO:0019288">
    <property type="term" value="P:isopentenyl diphosphate biosynthetic process, methylerythritol 4-phosphate pathway"/>
    <property type="evidence" value="ECO:0007669"/>
    <property type="project" value="UniProtKB-UniRule"/>
</dbReference>
<feature type="site" description="Transition state stabilizer" evidence="3">
    <location>
        <position position="33"/>
    </location>
</feature>
<feature type="site" description="Positions MEP for the nucleophilic attack" evidence="3">
    <location>
        <position position="171"/>
    </location>
</feature>
<dbReference type="GO" id="GO:0050518">
    <property type="term" value="F:2-C-methyl-D-erythritol 4-phosphate cytidylyltransferase activity"/>
    <property type="evidence" value="ECO:0007669"/>
    <property type="project" value="UniProtKB-UniRule"/>
</dbReference>
<evidence type="ECO:0000256" key="2">
    <source>
        <dbReference type="ARBA" id="ARBA00022695"/>
    </source>
</evidence>
<keyword evidence="1 3" id="KW-0808">Transferase</keyword>
<dbReference type="UniPathway" id="UPA00056">
    <property type="reaction ID" value="UER00093"/>
</dbReference>
<keyword evidence="3" id="KW-0414">Isoprene biosynthesis</keyword>
<dbReference type="EMBL" id="PYGF01000004">
    <property type="protein sequence ID" value="PSL04898.1"/>
    <property type="molecule type" value="Genomic_DNA"/>
</dbReference>
<dbReference type="AlphaFoldDB" id="A0A2P8E634"/>
<dbReference type="Pfam" id="PF01128">
    <property type="entry name" value="IspD"/>
    <property type="match status" value="1"/>
</dbReference>
<evidence type="ECO:0000256" key="1">
    <source>
        <dbReference type="ARBA" id="ARBA00022679"/>
    </source>
</evidence>
<dbReference type="FunFam" id="3.90.550.10:FF:000003">
    <property type="entry name" value="2-C-methyl-D-erythritol 4-phosphate cytidylyltransferase"/>
    <property type="match status" value="1"/>
</dbReference>
<dbReference type="CDD" id="cd02516">
    <property type="entry name" value="CDP-ME_synthetase"/>
    <property type="match status" value="1"/>
</dbReference>